<accession>A0ACC3NYK8</accession>
<evidence type="ECO:0000313" key="1">
    <source>
        <dbReference type="EMBL" id="KAK3724492.1"/>
    </source>
</evidence>
<evidence type="ECO:0000313" key="2">
    <source>
        <dbReference type="Proteomes" id="UP001281147"/>
    </source>
</evidence>
<keyword evidence="2" id="KW-1185">Reference proteome</keyword>
<organism evidence="1 2">
    <name type="scientific">Vermiconidia calcicola</name>
    <dbReference type="NCBI Taxonomy" id="1690605"/>
    <lineage>
        <taxon>Eukaryota</taxon>
        <taxon>Fungi</taxon>
        <taxon>Dikarya</taxon>
        <taxon>Ascomycota</taxon>
        <taxon>Pezizomycotina</taxon>
        <taxon>Dothideomycetes</taxon>
        <taxon>Dothideomycetidae</taxon>
        <taxon>Mycosphaerellales</taxon>
        <taxon>Extremaceae</taxon>
        <taxon>Vermiconidia</taxon>
    </lineage>
</organism>
<comment type="caution">
    <text evidence="1">The sequence shown here is derived from an EMBL/GenBank/DDBJ whole genome shotgun (WGS) entry which is preliminary data.</text>
</comment>
<proteinExistence type="predicted"/>
<reference evidence="1" key="1">
    <citation type="submission" date="2023-07" db="EMBL/GenBank/DDBJ databases">
        <title>Black Yeasts Isolated from many extreme environments.</title>
        <authorList>
            <person name="Coleine C."/>
            <person name="Stajich J.E."/>
            <person name="Selbmann L."/>
        </authorList>
    </citation>
    <scope>NUCLEOTIDE SEQUENCE</scope>
    <source>
        <strain evidence="1">CCFEE 5714</strain>
    </source>
</reference>
<dbReference type="EMBL" id="JAUTXU010000005">
    <property type="protein sequence ID" value="KAK3724492.1"/>
    <property type="molecule type" value="Genomic_DNA"/>
</dbReference>
<protein>
    <submittedName>
        <fullName evidence="1">Uncharacterized protein</fullName>
    </submittedName>
</protein>
<sequence length="356" mass="40360">MDDTNDNDQGIVSRAKALVEGSEDWLDELEELGEDISTLFRADTEDLDVRSACEELLARERLPSLYRAQFLVYMACSEEDGDNTKMLERIEDAQYWIDDIDYVMRERGLQDSRVDKLMDGIAKMRTQITGWIAETAKPDPYASVPRSTGPPLLMSAKDVRPETYGPPMSTEEKRKMIQDAKDFERAVEVQSKNNEMQEQKQPSVPSDFSYRVELSEPGAKEPSQDVAMLQEQAKQTDEAIRIPESSLRPEASQRGNPQKSTLSVRTRPQPAGAGLDPWGRPAPSTQKYVPPTLRKAKVSSYCLLIHQFLLRRRLTPGRASFAEDEVDEEGTWAPKDWQLQEQTAAFAPRDGHRVYS</sequence>
<dbReference type="Proteomes" id="UP001281147">
    <property type="component" value="Unassembled WGS sequence"/>
</dbReference>
<gene>
    <name evidence="1" type="ORF">LTR37_001116</name>
</gene>
<name>A0ACC3NYK8_9PEZI</name>